<feature type="active site" description="Proton acceptor" evidence="8">
    <location>
        <position position="191"/>
    </location>
</feature>
<evidence type="ECO:0000256" key="1">
    <source>
        <dbReference type="ARBA" id="ARBA00002150"/>
    </source>
</evidence>
<dbReference type="PROSITE" id="PS00100">
    <property type="entry name" value="CAT"/>
    <property type="match status" value="1"/>
</dbReference>
<dbReference type="Proteomes" id="UP000433071">
    <property type="component" value="Unassembled WGS sequence"/>
</dbReference>
<dbReference type="OrthoDB" id="9801766at2"/>
<dbReference type="EC" id="2.3.1.28" evidence="3 9"/>
<dbReference type="RefSeq" id="WP_155050482.1">
    <property type="nucleotide sequence ID" value="NZ_BAAAIB010000003.1"/>
</dbReference>
<evidence type="ECO:0000256" key="3">
    <source>
        <dbReference type="ARBA" id="ARBA00013235"/>
    </source>
</evidence>
<evidence type="ECO:0000313" key="11">
    <source>
        <dbReference type="EMBL" id="MTH67359.1"/>
    </source>
</evidence>
<dbReference type="GO" id="GO:0008811">
    <property type="term" value="F:chloramphenicol O-acetyltransferase activity"/>
    <property type="evidence" value="ECO:0007669"/>
    <property type="project" value="UniProtKB-EC"/>
</dbReference>
<dbReference type="InterPro" id="IPR018372">
    <property type="entry name" value="Chloramphenicol_AcTrfase_AS"/>
</dbReference>
<evidence type="ECO:0000256" key="6">
    <source>
        <dbReference type="ARBA" id="ARBA00023251"/>
    </source>
</evidence>
<comment type="function">
    <text evidence="1 9">This enzyme is an effector of chloramphenicol resistance in bacteria.</text>
</comment>
<proteinExistence type="inferred from homology"/>
<dbReference type="SUPFAM" id="SSF52777">
    <property type="entry name" value="CoA-dependent acyltransferases"/>
    <property type="match status" value="1"/>
</dbReference>
<dbReference type="InterPro" id="IPR023213">
    <property type="entry name" value="CAT-like_dom_sf"/>
</dbReference>
<dbReference type="InterPro" id="IPR001707">
    <property type="entry name" value="Cmp_AcTrfase"/>
</dbReference>
<comment type="catalytic activity">
    <reaction evidence="9">
        <text>chloramphenicol + acetyl-CoA = chloramphenicol 3-acetate + CoA</text>
        <dbReference type="Rhea" id="RHEA:18421"/>
        <dbReference type="ChEBI" id="CHEBI:16730"/>
        <dbReference type="ChEBI" id="CHEBI:17698"/>
        <dbReference type="ChEBI" id="CHEBI:57287"/>
        <dbReference type="ChEBI" id="CHEBI:57288"/>
        <dbReference type="EC" id="2.3.1.28"/>
    </reaction>
</comment>
<comment type="caution">
    <text evidence="11">The sequence shown here is derived from an EMBL/GenBank/DDBJ whole genome shotgun (WGS) entry which is preliminary data.</text>
</comment>
<evidence type="ECO:0000256" key="7">
    <source>
        <dbReference type="ARBA" id="ARBA00023315"/>
    </source>
</evidence>
<evidence type="ECO:0000256" key="2">
    <source>
        <dbReference type="ARBA" id="ARBA00010571"/>
    </source>
</evidence>
<name>A0A6I3M1K5_9MICO</name>
<dbReference type="PANTHER" id="PTHR38474:SF2">
    <property type="entry name" value="CHLORAMPHENICOL ACETYLTRANSFERASE"/>
    <property type="match status" value="1"/>
</dbReference>
<evidence type="ECO:0000256" key="8">
    <source>
        <dbReference type="PIRSR" id="PIRSR000440-1"/>
    </source>
</evidence>
<dbReference type="PANTHER" id="PTHR38474">
    <property type="entry name" value="SLR0299 PROTEIN"/>
    <property type="match status" value="1"/>
</dbReference>
<keyword evidence="6 9" id="KW-0046">Antibiotic resistance</keyword>
<reference evidence="11 12" key="1">
    <citation type="submission" date="2019-11" db="EMBL/GenBank/DDBJ databases">
        <title>Agromyces kandeliae sp. nov., isolated from mangrove soil.</title>
        <authorList>
            <person name="Wang R."/>
        </authorList>
    </citation>
    <scope>NUCLEOTIDE SEQUENCE [LARGE SCALE GENOMIC DNA]</scope>
    <source>
        <strain evidence="11 12">JCM 11433</strain>
    </source>
</reference>
<evidence type="ECO:0000313" key="12">
    <source>
        <dbReference type="Proteomes" id="UP000433071"/>
    </source>
</evidence>
<dbReference type="Pfam" id="PF00302">
    <property type="entry name" value="CAT"/>
    <property type="match status" value="1"/>
</dbReference>
<evidence type="ECO:0000256" key="4">
    <source>
        <dbReference type="ARBA" id="ARBA00020291"/>
    </source>
</evidence>
<dbReference type="Gene3D" id="3.30.559.10">
    <property type="entry name" value="Chloramphenicol acetyltransferase-like domain"/>
    <property type="match status" value="1"/>
</dbReference>
<evidence type="ECO:0000256" key="10">
    <source>
        <dbReference type="RuleBase" id="RU004156"/>
    </source>
</evidence>
<keyword evidence="7 9" id="KW-0012">Acyltransferase</keyword>
<dbReference type="SMART" id="SM01059">
    <property type="entry name" value="CAT"/>
    <property type="match status" value="1"/>
</dbReference>
<keyword evidence="5 9" id="KW-0808">Transferase</keyword>
<keyword evidence="12" id="KW-1185">Reference proteome</keyword>
<evidence type="ECO:0000256" key="9">
    <source>
        <dbReference type="RuleBase" id="RU000503"/>
    </source>
</evidence>
<gene>
    <name evidence="11" type="ORF">GJ743_03105</name>
</gene>
<dbReference type="AlphaFoldDB" id="A0A6I3M1K5"/>
<accession>A0A6I3M1K5</accession>
<dbReference type="GO" id="GO:0046677">
    <property type="term" value="P:response to antibiotic"/>
    <property type="evidence" value="ECO:0007669"/>
    <property type="project" value="UniProtKB-KW"/>
</dbReference>
<dbReference type="PIRSF" id="PIRSF000440">
    <property type="entry name" value="CAT"/>
    <property type="match status" value="1"/>
</dbReference>
<comment type="similarity">
    <text evidence="2 10">Belongs to the chloramphenicol acetyltransferase family.</text>
</comment>
<organism evidence="11 12">
    <name type="scientific">Agromyces bracchium</name>
    <dbReference type="NCBI Taxonomy" id="88376"/>
    <lineage>
        <taxon>Bacteria</taxon>
        <taxon>Bacillati</taxon>
        <taxon>Actinomycetota</taxon>
        <taxon>Actinomycetes</taxon>
        <taxon>Micrococcales</taxon>
        <taxon>Microbacteriaceae</taxon>
        <taxon>Agromyces</taxon>
    </lineage>
</organism>
<dbReference type="EMBL" id="WMLB01000010">
    <property type="protein sequence ID" value="MTH67359.1"/>
    <property type="molecule type" value="Genomic_DNA"/>
</dbReference>
<evidence type="ECO:0000256" key="5">
    <source>
        <dbReference type="ARBA" id="ARBA00022679"/>
    </source>
</evidence>
<sequence length="217" mass="24089">MATPDPIDLDTWTRRETFEYYREQVPCTYAITVEIDVTELVAALRRTGRKTYPAQIWAIATVVNRNREFRMALTDAGAPATWPVVHPAFTVFNPGRETFAVVWTPYEADFAAFHDRASAVLADAASADTMFPHGELPPDVFDVSSVPWTSFTGFSLQIDGGTRHLLPIFTIGRYVERAGRTLMPLAVQVHHASADGFHAARLVEEIRGLVAEPGWVG</sequence>
<protein>
    <recommendedName>
        <fullName evidence="4 9">Chloramphenicol acetyltransferase</fullName>
        <ecNumber evidence="3 9">2.3.1.28</ecNumber>
    </recommendedName>
</protein>